<keyword evidence="3" id="KW-1185">Reference proteome</keyword>
<sequence>MRRAVWLLVVSVVTVGILFLFVFPTRTLVEQRHEMAAIHRQLSALDAENASLRGKVAALHQPATIERIAGQEFGLVMSGQKAYAVLPAAGPPARHVATTHAPTAAGPAHRHWWRALELWRDL</sequence>
<dbReference type="EMBL" id="WJHE01000036">
    <property type="protein sequence ID" value="MST31315.1"/>
    <property type="molecule type" value="Genomic_DNA"/>
</dbReference>
<keyword evidence="1" id="KW-0812">Transmembrane</keyword>
<feature type="transmembrane region" description="Helical" evidence="1">
    <location>
        <begin position="6"/>
        <end position="23"/>
    </location>
</feature>
<keyword evidence="1" id="KW-0472">Membrane</keyword>
<dbReference type="Proteomes" id="UP000437736">
    <property type="component" value="Unassembled WGS sequence"/>
</dbReference>
<accession>A0ABW9QNG4</accession>
<proteinExistence type="predicted"/>
<name>A0ABW9QNG4_9ACTN</name>
<dbReference type="InterPro" id="IPR007060">
    <property type="entry name" value="FtsL/DivIC"/>
</dbReference>
<comment type="caution">
    <text evidence="2">The sequence shown here is derived from an EMBL/GenBank/DDBJ whole genome shotgun (WGS) entry which is preliminary data.</text>
</comment>
<gene>
    <name evidence="2" type="ORF">GHK86_01030</name>
</gene>
<protein>
    <recommendedName>
        <fullName evidence="4">Septum formation initiator family protein</fullName>
    </recommendedName>
</protein>
<keyword evidence="1" id="KW-1133">Transmembrane helix</keyword>
<evidence type="ECO:0008006" key="4">
    <source>
        <dbReference type="Google" id="ProtNLM"/>
    </source>
</evidence>
<reference evidence="2 3" key="1">
    <citation type="submission" date="2019-11" db="EMBL/GenBank/DDBJ databases">
        <title>Acidiferrimicrobium australis gen. nov., sp. nov., an acidophilic and obligately heterotrophic, member of the Actinobacteria that catalyses dissimilatory oxido- reduction of iron isolated from metal-rich acidic water in Chile.</title>
        <authorList>
            <person name="Gonzalez D."/>
            <person name="Huber K."/>
            <person name="Hedrich S."/>
            <person name="Rojas-Villalobos C."/>
            <person name="Quatrini R."/>
            <person name="Dinamarca M.A."/>
            <person name="Schwarz A."/>
            <person name="Canales C."/>
            <person name="Nancucheo I."/>
        </authorList>
    </citation>
    <scope>NUCLEOTIDE SEQUENCE [LARGE SCALE GENOMIC DNA]</scope>
    <source>
        <strain evidence="2 3">USS-CCA1</strain>
    </source>
</reference>
<organism evidence="2 3">
    <name type="scientific">Acidiferrimicrobium australe</name>
    <dbReference type="NCBI Taxonomy" id="2664430"/>
    <lineage>
        <taxon>Bacteria</taxon>
        <taxon>Bacillati</taxon>
        <taxon>Actinomycetota</taxon>
        <taxon>Acidimicrobiia</taxon>
        <taxon>Acidimicrobiales</taxon>
        <taxon>Acidimicrobiaceae</taxon>
        <taxon>Acidiferrimicrobium</taxon>
    </lineage>
</organism>
<evidence type="ECO:0000256" key="1">
    <source>
        <dbReference type="SAM" id="Phobius"/>
    </source>
</evidence>
<evidence type="ECO:0000313" key="3">
    <source>
        <dbReference type="Proteomes" id="UP000437736"/>
    </source>
</evidence>
<evidence type="ECO:0000313" key="2">
    <source>
        <dbReference type="EMBL" id="MST31315.1"/>
    </source>
</evidence>
<dbReference type="Pfam" id="PF04977">
    <property type="entry name" value="DivIC"/>
    <property type="match status" value="1"/>
</dbReference>